<sequence length="83" mass="9621">MGCRQSKANDPKEQKYTEDEQNVQNVKNVQNVQNEKNEETEVVQINEKKSERPIAKKKQLDVKPPPVKAIPKIAPKNIQRRDN</sequence>
<evidence type="ECO:0000313" key="2">
    <source>
        <dbReference type="EMBL" id="KYO00127.1"/>
    </source>
</evidence>
<feature type="region of interest" description="Disordered" evidence="1">
    <location>
        <begin position="1"/>
        <end position="83"/>
    </location>
</feature>
<name>A0A151LLY6_9APIC</name>
<protein>
    <submittedName>
        <fullName evidence="2">Uncharacterized protein</fullName>
    </submittedName>
</protein>
<dbReference type="AlphaFoldDB" id="A0A151LLY6"/>
<proteinExistence type="predicted"/>
<reference evidence="2 3" key="1">
    <citation type="journal article" date="2016" name="Nat. Commun.">
        <title>Genomes of cryptic chimpanzee Plasmodium species reveal key evolutionary events leading to human malaria.</title>
        <authorList>
            <person name="Sundararaman S.A."/>
            <person name="Plenderleith L.J."/>
            <person name="Liu W."/>
            <person name="Loy D.E."/>
            <person name="Learn G.H."/>
            <person name="Li Y."/>
            <person name="Shaw K.S."/>
            <person name="Ayouba A."/>
            <person name="Peeters M."/>
            <person name="Speede S."/>
            <person name="Shaw G.M."/>
            <person name="Bushman F.D."/>
            <person name="Brisson D."/>
            <person name="Rayner J.C."/>
            <person name="Sharp P.M."/>
            <person name="Hahn B.H."/>
        </authorList>
    </citation>
    <scope>NUCLEOTIDE SEQUENCE [LARGE SCALE GENOMIC DNA]</scope>
    <source>
        <strain evidence="2 3">SY75</strain>
    </source>
</reference>
<feature type="compositionally biased region" description="Basic and acidic residues" evidence="1">
    <location>
        <begin position="46"/>
        <end position="61"/>
    </location>
</feature>
<evidence type="ECO:0000256" key="1">
    <source>
        <dbReference type="SAM" id="MobiDB-lite"/>
    </source>
</evidence>
<feature type="compositionally biased region" description="Basic and acidic residues" evidence="1">
    <location>
        <begin position="7"/>
        <end position="18"/>
    </location>
</feature>
<accession>A0A151LLY6</accession>
<dbReference type="GeneID" id="29776165"/>
<organism evidence="2 3">
    <name type="scientific">Plasmodium gaboni</name>
    <dbReference type="NCBI Taxonomy" id="647221"/>
    <lineage>
        <taxon>Eukaryota</taxon>
        <taxon>Sar</taxon>
        <taxon>Alveolata</taxon>
        <taxon>Apicomplexa</taxon>
        <taxon>Aconoidasida</taxon>
        <taxon>Haemosporida</taxon>
        <taxon>Plasmodiidae</taxon>
        <taxon>Plasmodium</taxon>
        <taxon>Plasmodium (Laverania)</taxon>
    </lineage>
</organism>
<dbReference type="KEGG" id="pgab:PGSY75_0913800"/>
<evidence type="ECO:0000313" key="3">
    <source>
        <dbReference type="Proteomes" id="UP000076004"/>
    </source>
</evidence>
<dbReference type="RefSeq" id="XP_018641894.1">
    <property type="nucleotide sequence ID" value="XM_018785553.1"/>
</dbReference>
<dbReference type="VEuPathDB" id="PlasmoDB:PGSY75_0913800"/>
<comment type="caution">
    <text evidence="2">The sequence shown here is derived from an EMBL/GenBank/DDBJ whole genome shotgun (WGS) entry which is preliminary data.</text>
</comment>
<dbReference type="EMBL" id="LVLB01000010">
    <property type="protein sequence ID" value="KYO00127.1"/>
    <property type="molecule type" value="Genomic_DNA"/>
</dbReference>
<dbReference type="Proteomes" id="UP000076004">
    <property type="component" value="Unassembled WGS sequence"/>
</dbReference>
<feature type="compositionally biased region" description="Low complexity" evidence="1">
    <location>
        <begin position="22"/>
        <end position="34"/>
    </location>
</feature>
<gene>
    <name evidence="2" type="ORF">PGSY75_0913800</name>
</gene>